<sequence length="231" mass="26008">MNGYGQFCAVARALDVVGERWTLLIVREMLSGPVTFGSIRRGIPRIPPATLTSRLRSLRAAGIVEVSDRLYQLTESGLSLAPIVRELARWAMTTESAALSEEDLDTAALTWDMQRRVDVNALPGDTVVLALEFTDRPPRDRYFWLHLSKANVNLCREDTGAPVDLWLWAPTAEVIHWWLGDLTWSQLQQHPGVTLHGDRALQRQMQHWFLRYAFTRSALAQTSSAQKPSSA</sequence>
<dbReference type="Pfam" id="PF01638">
    <property type="entry name" value="HxlR"/>
    <property type="match status" value="1"/>
</dbReference>
<dbReference type="CDD" id="cd00090">
    <property type="entry name" value="HTH_ARSR"/>
    <property type="match status" value="1"/>
</dbReference>
<dbReference type="OrthoDB" id="9792527at2"/>
<organism evidence="5 6">
    <name type="scientific">Kribbella steppae</name>
    <dbReference type="NCBI Taxonomy" id="2512223"/>
    <lineage>
        <taxon>Bacteria</taxon>
        <taxon>Bacillati</taxon>
        <taxon>Actinomycetota</taxon>
        <taxon>Actinomycetes</taxon>
        <taxon>Propionibacteriales</taxon>
        <taxon>Kribbellaceae</taxon>
        <taxon>Kribbella</taxon>
    </lineage>
</organism>
<dbReference type="AlphaFoldDB" id="A0A4R2GRZ2"/>
<keyword evidence="3" id="KW-0804">Transcription</keyword>
<dbReference type="PANTHER" id="PTHR33204:SF18">
    <property type="entry name" value="TRANSCRIPTIONAL REGULATORY PROTEIN"/>
    <property type="match status" value="1"/>
</dbReference>
<dbReference type="InterPro" id="IPR036390">
    <property type="entry name" value="WH_DNA-bd_sf"/>
</dbReference>
<dbReference type="EMBL" id="SLWN01000028">
    <property type="protein sequence ID" value="TCO12862.1"/>
    <property type="molecule type" value="Genomic_DNA"/>
</dbReference>
<dbReference type="GO" id="GO:0003677">
    <property type="term" value="F:DNA binding"/>
    <property type="evidence" value="ECO:0007669"/>
    <property type="project" value="UniProtKB-KW"/>
</dbReference>
<evidence type="ECO:0000313" key="6">
    <source>
        <dbReference type="Proteomes" id="UP000294508"/>
    </source>
</evidence>
<keyword evidence="1" id="KW-0805">Transcription regulation</keyword>
<dbReference type="PANTHER" id="PTHR33204">
    <property type="entry name" value="TRANSCRIPTIONAL REGULATOR, MARR FAMILY"/>
    <property type="match status" value="1"/>
</dbReference>
<evidence type="ECO:0000313" key="5">
    <source>
        <dbReference type="EMBL" id="TCO12862.1"/>
    </source>
</evidence>
<evidence type="ECO:0000256" key="3">
    <source>
        <dbReference type="ARBA" id="ARBA00023163"/>
    </source>
</evidence>
<dbReference type="InterPro" id="IPR002577">
    <property type="entry name" value="HTH_HxlR"/>
</dbReference>
<proteinExistence type="predicted"/>
<dbReference type="SUPFAM" id="SSF55718">
    <property type="entry name" value="SCP-like"/>
    <property type="match status" value="1"/>
</dbReference>
<dbReference type="InterPro" id="IPR036527">
    <property type="entry name" value="SCP2_sterol-bd_dom_sf"/>
</dbReference>
<evidence type="ECO:0000256" key="2">
    <source>
        <dbReference type="ARBA" id="ARBA00023125"/>
    </source>
</evidence>
<dbReference type="InterPro" id="IPR011991">
    <property type="entry name" value="ArsR-like_HTH"/>
</dbReference>
<keyword evidence="2" id="KW-0238">DNA-binding</keyword>
<name>A0A4R2GRZ2_9ACTN</name>
<evidence type="ECO:0000259" key="4">
    <source>
        <dbReference type="PROSITE" id="PS51118"/>
    </source>
</evidence>
<feature type="domain" description="HTH hxlR-type" evidence="4">
    <location>
        <begin position="8"/>
        <end position="99"/>
    </location>
</feature>
<dbReference type="RefSeq" id="WP_132217049.1">
    <property type="nucleotide sequence ID" value="NZ_SLWN01000028.1"/>
</dbReference>
<gene>
    <name evidence="5" type="ORF">EV652_12833</name>
</gene>
<dbReference type="SUPFAM" id="SSF46785">
    <property type="entry name" value="Winged helix' DNA-binding domain"/>
    <property type="match status" value="1"/>
</dbReference>
<evidence type="ECO:0000256" key="1">
    <source>
        <dbReference type="ARBA" id="ARBA00023015"/>
    </source>
</evidence>
<dbReference type="InterPro" id="IPR036388">
    <property type="entry name" value="WH-like_DNA-bd_sf"/>
</dbReference>
<accession>A0A4R2GRZ2</accession>
<reference evidence="5 6" key="1">
    <citation type="journal article" date="2015" name="Stand. Genomic Sci.">
        <title>Genomic Encyclopedia of Bacterial and Archaeal Type Strains, Phase III: the genomes of soil and plant-associated and newly described type strains.</title>
        <authorList>
            <person name="Whitman W.B."/>
            <person name="Woyke T."/>
            <person name="Klenk H.P."/>
            <person name="Zhou Y."/>
            <person name="Lilburn T.G."/>
            <person name="Beck B.J."/>
            <person name="De Vos P."/>
            <person name="Vandamme P."/>
            <person name="Eisen J.A."/>
            <person name="Garrity G."/>
            <person name="Hugenholtz P."/>
            <person name="Kyrpides N.C."/>
        </authorList>
    </citation>
    <scope>NUCLEOTIDE SEQUENCE [LARGE SCALE GENOMIC DNA]</scope>
    <source>
        <strain evidence="5 6">VKM Ac-2572</strain>
    </source>
</reference>
<dbReference type="Proteomes" id="UP000294508">
    <property type="component" value="Unassembled WGS sequence"/>
</dbReference>
<dbReference type="Gene3D" id="1.10.10.10">
    <property type="entry name" value="Winged helix-like DNA-binding domain superfamily/Winged helix DNA-binding domain"/>
    <property type="match status" value="1"/>
</dbReference>
<dbReference type="PROSITE" id="PS51118">
    <property type="entry name" value="HTH_HXLR"/>
    <property type="match status" value="1"/>
</dbReference>
<protein>
    <submittedName>
        <fullName evidence="5">HxlR family transcriptional regulator</fullName>
    </submittedName>
</protein>
<comment type="caution">
    <text evidence="5">The sequence shown here is derived from an EMBL/GenBank/DDBJ whole genome shotgun (WGS) entry which is preliminary data.</text>
</comment>
<keyword evidence="6" id="KW-1185">Reference proteome</keyword>